<dbReference type="GO" id="GO:0005776">
    <property type="term" value="C:autophagosome"/>
    <property type="evidence" value="ECO:0007669"/>
    <property type="project" value="TreeGrafter"/>
</dbReference>
<name>A0A2U1QAI0_ARTAN</name>
<sequence length="139" mass="15628">MARNPRSDENWVTNMYLKIEAACQDIDDFVYKEPVLFVGNQVQTVCRSVKKFYSDVMQDLILSPKCIDLAEASTSSVAAVKETTVRRNISKPNEAPVVLEMCHRPSISGLRQSKRVSSEVGVLHKDENLLNKVPDQIFG</sequence>
<evidence type="ECO:0000313" key="1">
    <source>
        <dbReference type="EMBL" id="PWA94997.1"/>
    </source>
</evidence>
<dbReference type="OrthoDB" id="1644512at2759"/>
<dbReference type="Proteomes" id="UP000245207">
    <property type="component" value="Unassembled WGS sequence"/>
</dbReference>
<dbReference type="PANTHER" id="PTHR34659">
    <property type="entry name" value="BNAA05G11610D PROTEIN"/>
    <property type="match status" value="1"/>
</dbReference>
<dbReference type="PANTHER" id="PTHR34659:SF1">
    <property type="entry name" value="PROTEIN EGT2"/>
    <property type="match status" value="1"/>
</dbReference>
<protein>
    <submittedName>
        <fullName evidence="1">Uncharacterized protein</fullName>
    </submittedName>
</protein>
<evidence type="ECO:0000313" key="2">
    <source>
        <dbReference type="Proteomes" id="UP000245207"/>
    </source>
</evidence>
<gene>
    <name evidence="1" type="ORF">CTI12_AA054300</name>
</gene>
<dbReference type="InterPro" id="IPR053273">
    <property type="entry name" value="CST_Regulator"/>
</dbReference>
<comment type="caution">
    <text evidence="1">The sequence shown here is derived from an EMBL/GenBank/DDBJ whole genome shotgun (WGS) entry which is preliminary data.</text>
</comment>
<proteinExistence type="predicted"/>
<organism evidence="1 2">
    <name type="scientific">Artemisia annua</name>
    <name type="common">Sweet wormwood</name>
    <dbReference type="NCBI Taxonomy" id="35608"/>
    <lineage>
        <taxon>Eukaryota</taxon>
        <taxon>Viridiplantae</taxon>
        <taxon>Streptophyta</taxon>
        <taxon>Embryophyta</taxon>
        <taxon>Tracheophyta</taxon>
        <taxon>Spermatophyta</taxon>
        <taxon>Magnoliopsida</taxon>
        <taxon>eudicotyledons</taxon>
        <taxon>Gunneridae</taxon>
        <taxon>Pentapetalae</taxon>
        <taxon>asterids</taxon>
        <taxon>campanulids</taxon>
        <taxon>Asterales</taxon>
        <taxon>Asteraceae</taxon>
        <taxon>Asteroideae</taxon>
        <taxon>Anthemideae</taxon>
        <taxon>Artemisiinae</taxon>
        <taxon>Artemisia</taxon>
    </lineage>
</organism>
<dbReference type="EMBL" id="PKPP01000273">
    <property type="protein sequence ID" value="PWA94997.1"/>
    <property type="molecule type" value="Genomic_DNA"/>
</dbReference>
<dbReference type="GO" id="GO:0061908">
    <property type="term" value="C:phagophore"/>
    <property type="evidence" value="ECO:0007669"/>
    <property type="project" value="TreeGrafter"/>
</dbReference>
<dbReference type="GO" id="GO:0006950">
    <property type="term" value="P:response to stress"/>
    <property type="evidence" value="ECO:0007669"/>
    <property type="project" value="TreeGrafter"/>
</dbReference>
<reference evidence="1 2" key="1">
    <citation type="journal article" date="2018" name="Mol. Plant">
        <title>The genome of Artemisia annua provides insight into the evolution of Asteraceae family and artemisinin biosynthesis.</title>
        <authorList>
            <person name="Shen Q."/>
            <person name="Zhang L."/>
            <person name="Liao Z."/>
            <person name="Wang S."/>
            <person name="Yan T."/>
            <person name="Shi P."/>
            <person name="Liu M."/>
            <person name="Fu X."/>
            <person name="Pan Q."/>
            <person name="Wang Y."/>
            <person name="Lv Z."/>
            <person name="Lu X."/>
            <person name="Zhang F."/>
            <person name="Jiang W."/>
            <person name="Ma Y."/>
            <person name="Chen M."/>
            <person name="Hao X."/>
            <person name="Li L."/>
            <person name="Tang Y."/>
            <person name="Lv G."/>
            <person name="Zhou Y."/>
            <person name="Sun X."/>
            <person name="Brodelius P.E."/>
            <person name="Rose J.K.C."/>
            <person name="Tang K."/>
        </authorList>
    </citation>
    <scope>NUCLEOTIDE SEQUENCE [LARGE SCALE GENOMIC DNA]</scope>
    <source>
        <strain evidence="2">cv. Huhao1</strain>
        <tissue evidence="1">Leaf</tissue>
    </source>
</reference>
<keyword evidence="2" id="KW-1185">Reference proteome</keyword>
<dbReference type="AlphaFoldDB" id="A0A2U1QAI0"/>
<accession>A0A2U1QAI0</accession>